<name>A0A1F5ZNR4_9BACT</name>
<organism evidence="3 4">
    <name type="scientific">Candidatus Gottesmanbacteria bacterium RIFCSPHIGHO2_01_FULL_39_10</name>
    <dbReference type="NCBI Taxonomy" id="1798375"/>
    <lineage>
        <taxon>Bacteria</taxon>
        <taxon>Candidatus Gottesmaniibacteriota</taxon>
    </lineage>
</organism>
<dbReference type="Proteomes" id="UP000177383">
    <property type="component" value="Unassembled WGS sequence"/>
</dbReference>
<dbReference type="PANTHER" id="PTHR34136">
    <property type="match status" value="1"/>
</dbReference>
<reference evidence="3 4" key="1">
    <citation type="journal article" date="2016" name="Nat. Commun.">
        <title>Thousands of microbial genomes shed light on interconnected biogeochemical processes in an aquifer system.</title>
        <authorList>
            <person name="Anantharaman K."/>
            <person name="Brown C.T."/>
            <person name="Hug L.A."/>
            <person name="Sharon I."/>
            <person name="Castelle C.J."/>
            <person name="Probst A.J."/>
            <person name="Thomas B.C."/>
            <person name="Singh A."/>
            <person name="Wilkins M.J."/>
            <person name="Karaoz U."/>
            <person name="Brodie E.L."/>
            <person name="Williams K.H."/>
            <person name="Hubbard S.S."/>
            <person name="Banfield J.F."/>
        </authorList>
    </citation>
    <scope>NUCLEOTIDE SEQUENCE [LARGE SCALE GENOMIC DNA]</scope>
</reference>
<evidence type="ECO:0000313" key="3">
    <source>
        <dbReference type="EMBL" id="OGG14119.1"/>
    </source>
</evidence>
<dbReference type="PANTHER" id="PTHR34136:SF1">
    <property type="entry name" value="UDP-N-ACETYL-D-MANNOSAMINURONIC ACID TRANSFERASE"/>
    <property type="match status" value="1"/>
</dbReference>
<dbReference type="NCBIfam" id="TIGR00696">
    <property type="entry name" value="wecG_tagA_cpsF"/>
    <property type="match status" value="1"/>
</dbReference>
<evidence type="ECO:0000256" key="2">
    <source>
        <dbReference type="ARBA" id="ARBA00022679"/>
    </source>
</evidence>
<keyword evidence="2" id="KW-0808">Transferase</keyword>
<sequence length="281" mass="32362">MDKSQISVLGVGVTALPKADILEEVRKYLHNFQFSIFNFQLRKGEPLVIFTPNPEIINYAQKDDNFRRIVNTAQINIPDGWGVVWAAKKLYNQKLERIAGVDLVGDLAKMAEKEGYRIGLIGGKGKIAVEALECLKRKFPRLKGWAEEGPEIKIFNFQFFPPQRDPACGGTIFKEDVEKIVGKIQSEKTDILFVGLGCPKQEYFIDRIKNQELRIKNRKPLVIMAVGGAFDYISGRVGRAPVWMRNAGLEWFYRLIREPWRLGRQIRGAEFFWRVWWGIDK</sequence>
<comment type="caution">
    <text evidence="3">The sequence shown here is derived from an EMBL/GenBank/DDBJ whole genome shotgun (WGS) entry which is preliminary data.</text>
</comment>
<evidence type="ECO:0000256" key="1">
    <source>
        <dbReference type="ARBA" id="ARBA00022676"/>
    </source>
</evidence>
<dbReference type="InterPro" id="IPR004629">
    <property type="entry name" value="WecG_TagA_CpsF"/>
</dbReference>
<dbReference type="GO" id="GO:0016758">
    <property type="term" value="F:hexosyltransferase activity"/>
    <property type="evidence" value="ECO:0007669"/>
    <property type="project" value="TreeGrafter"/>
</dbReference>
<evidence type="ECO:0000313" key="4">
    <source>
        <dbReference type="Proteomes" id="UP000177383"/>
    </source>
</evidence>
<dbReference type="EMBL" id="MFJE01000024">
    <property type="protein sequence ID" value="OGG14119.1"/>
    <property type="molecule type" value="Genomic_DNA"/>
</dbReference>
<dbReference type="CDD" id="cd06533">
    <property type="entry name" value="Glyco_transf_WecG_TagA"/>
    <property type="match status" value="1"/>
</dbReference>
<dbReference type="Pfam" id="PF03808">
    <property type="entry name" value="Glyco_tran_WecG"/>
    <property type="match status" value="1"/>
</dbReference>
<dbReference type="AlphaFoldDB" id="A0A1F5ZNR4"/>
<dbReference type="STRING" id="1798375.A2773_05200"/>
<gene>
    <name evidence="3" type="ORF">A2773_05200</name>
</gene>
<keyword evidence="1" id="KW-0328">Glycosyltransferase</keyword>
<protein>
    <submittedName>
        <fullName evidence="3">Uncharacterized protein</fullName>
    </submittedName>
</protein>
<accession>A0A1F5ZNR4</accession>
<proteinExistence type="predicted"/>